<dbReference type="Pfam" id="PF00153">
    <property type="entry name" value="Mito_carr"/>
    <property type="match status" value="2"/>
</dbReference>
<evidence type="ECO:0000256" key="7">
    <source>
        <dbReference type="ARBA" id="ARBA00023136"/>
    </source>
</evidence>
<evidence type="ECO:0000256" key="9">
    <source>
        <dbReference type="RuleBase" id="RU000488"/>
    </source>
</evidence>
<evidence type="ECO:0000256" key="6">
    <source>
        <dbReference type="ARBA" id="ARBA00022989"/>
    </source>
</evidence>
<dbReference type="PROSITE" id="PS50920">
    <property type="entry name" value="SOLCAR"/>
    <property type="match status" value="1"/>
</dbReference>
<name>A0A1Y2BQM8_9FUNG</name>
<dbReference type="GO" id="GO:0015217">
    <property type="term" value="F:ADP transmembrane transporter activity"/>
    <property type="evidence" value="ECO:0007669"/>
    <property type="project" value="TreeGrafter"/>
</dbReference>
<keyword evidence="5" id="KW-0677">Repeat</keyword>
<reference evidence="10 11" key="1">
    <citation type="submission" date="2016-07" db="EMBL/GenBank/DDBJ databases">
        <title>Pervasive Adenine N6-methylation of Active Genes in Fungi.</title>
        <authorList>
            <consortium name="DOE Joint Genome Institute"/>
            <person name="Mondo S.J."/>
            <person name="Dannebaum R.O."/>
            <person name="Kuo R.C."/>
            <person name="Labutti K."/>
            <person name="Haridas S."/>
            <person name="Kuo A."/>
            <person name="Salamov A."/>
            <person name="Ahrendt S.R."/>
            <person name="Lipzen A."/>
            <person name="Sullivan W."/>
            <person name="Andreopoulos W.B."/>
            <person name="Clum A."/>
            <person name="Lindquist E."/>
            <person name="Daum C."/>
            <person name="Ramamoorthy G.K."/>
            <person name="Gryganskyi A."/>
            <person name="Culley D."/>
            <person name="Magnuson J.K."/>
            <person name="James T.Y."/>
            <person name="O'Malley M.A."/>
            <person name="Stajich J.E."/>
            <person name="Spatafora J.W."/>
            <person name="Visel A."/>
            <person name="Grigoriev I.V."/>
        </authorList>
    </citation>
    <scope>NUCLEOTIDE SEQUENCE [LARGE SCALE GENOMIC DNA]</scope>
    <source>
        <strain evidence="10 11">JEL800</strain>
    </source>
</reference>
<evidence type="ECO:0000256" key="2">
    <source>
        <dbReference type="ARBA" id="ARBA00006375"/>
    </source>
</evidence>
<dbReference type="PANTHER" id="PTHR45939">
    <property type="entry name" value="PEROXISOMAL MEMBRANE PROTEIN PMP34-RELATED"/>
    <property type="match status" value="1"/>
</dbReference>
<dbReference type="GO" id="GO:0016020">
    <property type="term" value="C:membrane"/>
    <property type="evidence" value="ECO:0007669"/>
    <property type="project" value="UniProtKB-SubCell"/>
</dbReference>
<dbReference type="InterPro" id="IPR018108">
    <property type="entry name" value="MCP_transmembrane"/>
</dbReference>
<dbReference type="STRING" id="329046.A0A1Y2BQM8"/>
<dbReference type="Proteomes" id="UP000193642">
    <property type="component" value="Unassembled WGS sequence"/>
</dbReference>
<dbReference type="InterPro" id="IPR052217">
    <property type="entry name" value="Mito/Peroxisomal_Carrier"/>
</dbReference>
<gene>
    <name evidence="10" type="ORF">BCR33DRAFT_721686</name>
</gene>
<feature type="repeat" description="Solcar" evidence="8">
    <location>
        <begin position="79"/>
        <end position="161"/>
    </location>
</feature>
<proteinExistence type="inferred from homology"/>
<dbReference type="PANTHER" id="PTHR45939:SF1">
    <property type="entry name" value="MITOCHONDRIAL THIAMINE PYROPHOSPHATE CARRIER 1-RELATED"/>
    <property type="match status" value="1"/>
</dbReference>
<dbReference type="InterPro" id="IPR023395">
    <property type="entry name" value="MCP_dom_sf"/>
</dbReference>
<protein>
    <submittedName>
        <fullName evidence="10">Mitochondrial carrier</fullName>
    </submittedName>
</protein>
<evidence type="ECO:0000256" key="3">
    <source>
        <dbReference type="ARBA" id="ARBA00022448"/>
    </source>
</evidence>
<keyword evidence="7 8" id="KW-0472">Membrane</keyword>
<dbReference type="OrthoDB" id="446044at2759"/>
<comment type="similarity">
    <text evidence="2 9">Belongs to the mitochondrial carrier (TC 2.A.29) family.</text>
</comment>
<dbReference type="EMBL" id="MCGO01000052">
    <property type="protein sequence ID" value="ORY37040.1"/>
    <property type="molecule type" value="Genomic_DNA"/>
</dbReference>
<keyword evidence="11" id="KW-1185">Reference proteome</keyword>
<accession>A0A1Y2BQM8</accession>
<comment type="subcellular location">
    <subcellularLocation>
        <location evidence="1">Membrane</location>
        <topology evidence="1">Multi-pass membrane protein</topology>
    </subcellularLocation>
</comment>
<keyword evidence="3 9" id="KW-0813">Transport</keyword>
<dbReference type="SUPFAM" id="SSF103506">
    <property type="entry name" value="Mitochondrial carrier"/>
    <property type="match status" value="1"/>
</dbReference>
<dbReference type="Gene3D" id="1.50.40.10">
    <property type="entry name" value="Mitochondrial carrier domain"/>
    <property type="match status" value="1"/>
</dbReference>
<keyword evidence="6" id="KW-1133">Transmembrane helix</keyword>
<organism evidence="10 11">
    <name type="scientific">Rhizoclosmatium globosum</name>
    <dbReference type="NCBI Taxonomy" id="329046"/>
    <lineage>
        <taxon>Eukaryota</taxon>
        <taxon>Fungi</taxon>
        <taxon>Fungi incertae sedis</taxon>
        <taxon>Chytridiomycota</taxon>
        <taxon>Chytridiomycota incertae sedis</taxon>
        <taxon>Chytridiomycetes</taxon>
        <taxon>Chytridiales</taxon>
        <taxon>Chytriomycetaceae</taxon>
        <taxon>Rhizoclosmatium</taxon>
    </lineage>
</organism>
<evidence type="ECO:0000256" key="5">
    <source>
        <dbReference type="ARBA" id="ARBA00022737"/>
    </source>
</evidence>
<dbReference type="AlphaFoldDB" id="A0A1Y2BQM8"/>
<evidence type="ECO:0000256" key="8">
    <source>
        <dbReference type="PROSITE-ProRule" id="PRU00282"/>
    </source>
</evidence>
<evidence type="ECO:0000256" key="4">
    <source>
        <dbReference type="ARBA" id="ARBA00022692"/>
    </source>
</evidence>
<evidence type="ECO:0000313" key="11">
    <source>
        <dbReference type="Proteomes" id="UP000193642"/>
    </source>
</evidence>
<keyword evidence="4 8" id="KW-0812">Transmembrane</keyword>
<evidence type="ECO:0000313" key="10">
    <source>
        <dbReference type="EMBL" id="ORY37040.1"/>
    </source>
</evidence>
<sequence>MGTKKLSAIGEALMGASASVFANAVVHPLDVIAARRQVAAEPSKGQSLFAGLGASLVQSAASSFFYFWIHQAIRRLYNPGTAVELLLGALAGAISRAFTTPISVIATRQQTCANEKSSITLFFEIIRNEGVSKLWSGFPASLVLTVNPALTYGLFERVQGIVLLGRQNTGSTSMSPAESFLVGAITKAIATVVTYPYIMAKVRMQYRSPSMDAAEKGLSDEEKKKREALRYKSATDVLVKRIGAQLLKAVLCQGILFTTKDAFTDLFLNVIG</sequence>
<comment type="caution">
    <text evidence="10">The sequence shown here is derived from an EMBL/GenBank/DDBJ whole genome shotgun (WGS) entry which is preliminary data.</text>
</comment>
<evidence type="ECO:0000256" key="1">
    <source>
        <dbReference type="ARBA" id="ARBA00004141"/>
    </source>
</evidence>